<proteinExistence type="predicted"/>
<dbReference type="RefSeq" id="WP_135286671.1">
    <property type="nucleotide sequence ID" value="NZ_SMLL01000007.1"/>
</dbReference>
<protein>
    <recommendedName>
        <fullName evidence="3">NAD(P)/FAD-dependent oxidoreductase</fullName>
    </recommendedName>
</protein>
<comment type="caution">
    <text evidence="1">The sequence shown here is derived from an EMBL/GenBank/DDBJ whole genome shotgun (WGS) entry which is preliminary data.</text>
</comment>
<evidence type="ECO:0000313" key="1">
    <source>
        <dbReference type="EMBL" id="TFY97505.1"/>
    </source>
</evidence>
<reference evidence="1 2" key="1">
    <citation type="submission" date="2019-03" db="EMBL/GenBank/DDBJ databases">
        <title>Ramlibacter rhizophilus CCTCC AB2015357, whole genome shotgun sequence.</title>
        <authorList>
            <person name="Zhang X."/>
            <person name="Feng G."/>
            <person name="Zhu H."/>
        </authorList>
    </citation>
    <scope>NUCLEOTIDE SEQUENCE [LARGE SCALE GENOMIC DNA]</scope>
    <source>
        <strain evidence="1 2">CCTCC AB2015357</strain>
    </source>
</reference>
<name>A0A4Z0BDV3_9BURK</name>
<accession>A0A4Z0BDV3</accession>
<evidence type="ECO:0000313" key="2">
    <source>
        <dbReference type="Proteomes" id="UP000297564"/>
    </source>
</evidence>
<dbReference type="OrthoDB" id="9773233at2"/>
<organism evidence="1 2">
    <name type="scientific">Ramlibacter rhizophilus</name>
    <dbReference type="NCBI Taxonomy" id="1781167"/>
    <lineage>
        <taxon>Bacteria</taxon>
        <taxon>Pseudomonadati</taxon>
        <taxon>Pseudomonadota</taxon>
        <taxon>Betaproteobacteria</taxon>
        <taxon>Burkholderiales</taxon>
        <taxon>Comamonadaceae</taxon>
        <taxon>Ramlibacter</taxon>
    </lineage>
</organism>
<dbReference type="InterPro" id="IPR036188">
    <property type="entry name" value="FAD/NAD-bd_sf"/>
</dbReference>
<dbReference type="AlphaFoldDB" id="A0A4Z0BDV3"/>
<dbReference type="SUPFAM" id="SSF51905">
    <property type="entry name" value="FAD/NAD(P)-binding domain"/>
    <property type="match status" value="1"/>
</dbReference>
<keyword evidence="2" id="KW-1185">Reference proteome</keyword>
<dbReference type="Proteomes" id="UP000297564">
    <property type="component" value="Unassembled WGS sequence"/>
</dbReference>
<dbReference type="Gene3D" id="3.50.50.60">
    <property type="entry name" value="FAD/NAD(P)-binding domain"/>
    <property type="match status" value="1"/>
</dbReference>
<evidence type="ECO:0008006" key="3">
    <source>
        <dbReference type="Google" id="ProtNLM"/>
    </source>
</evidence>
<gene>
    <name evidence="1" type="ORF">EZ242_18470</name>
</gene>
<sequence length="473" mass="52411">MSQPLECDYLVIGTGAAGMAFTDALLTHAPAARVLMADRRHAPGGHWHDAYPFVRLHQPSTFYGVASVPLGQEEIDRSGLNEGFYELAGADELRAYYARVMQQHFLPTGRVQHLPLCDWQGGEQGLHRLTSRLTGQTHEVRVRRKLVDTSYLEGRMPATSAPPFALGEGVRCVPAGEVARLEAGAARRFAVVGAGKTALDTCVWLLSNGVAPEAIRWIKPRESWWLNRRFHQPGTLLPEFCRGIAMQLEAMAQAAAPHEVFERLEAQGLLLRVDTAVEPQMMRGAVLSEAELALLRRITDVVRLGHVQRVERDRVVFDAHSIAAEADTLYLHCAAEGLARPPLRPVFEADRVTVQPGFWGFACFQFALIGVVESLLDDVDEKNRLFPPIHYWDEPADYLGAFAAMLRSQQARASCPGVAEWARQTRLNPLGGIGWQREDPRMAEALEQMKRFGPTAAQNLPRLIAEAAAPGRR</sequence>
<dbReference type="EMBL" id="SMLL01000007">
    <property type="protein sequence ID" value="TFY97505.1"/>
    <property type="molecule type" value="Genomic_DNA"/>
</dbReference>